<keyword evidence="6" id="KW-0508">mRNA splicing</keyword>
<keyword evidence="7" id="KW-0539">Nucleus</keyword>
<dbReference type="EMBL" id="NCSJ02000361">
    <property type="protein sequence ID" value="RFU25118.1"/>
    <property type="molecule type" value="Genomic_DNA"/>
</dbReference>
<organism evidence="12 13">
    <name type="scientific">Scytalidium lignicola</name>
    <name type="common">Hyphomycete</name>
    <dbReference type="NCBI Taxonomy" id="5539"/>
    <lineage>
        <taxon>Eukaryota</taxon>
        <taxon>Fungi</taxon>
        <taxon>Dikarya</taxon>
        <taxon>Ascomycota</taxon>
        <taxon>Pezizomycotina</taxon>
        <taxon>Leotiomycetes</taxon>
        <taxon>Leotiomycetes incertae sedis</taxon>
        <taxon>Scytalidium</taxon>
    </lineage>
</organism>
<feature type="non-terminal residue" evidence="12">
    <location>
        <position position="1"/>
    </location>
</feature>
<comment type="subcellular location">
    <subcellularLocation>
        <location evidence="1">Nucleus</location>
    </subcellularLocation>
</comment>
<keyword evidence="3" id="KW-0507">mRNA processing</keyword>
<keyword evidence="8" id="KW-0687">Ribonucleoprotein</keyword>
<evidence type="ECO:0000256" key="4">
    <source>
        <dbReference type="ARBA" id="ARBA00022728"/>
    </source>
</evidence>
<keyword evidence="4" id="KW-0747">Spliceosome</keyword>
<dbReference type="GO" id="GO:0005685">
    <property type="term" value="C:U1 snRNP"/>
    <property type="evidence" value="ECO:0007669"/>
    <property type="project" value="TreeGrafter"/>
</dbReference>
<dbReference type="AlphaFoldDB" id="A0A3E2GVK9"/>
<feature type="domain" description="Sm" evidence="11">
    <location>
        <begin position="714"/>
        <end position="787"/>
    </location>
</feature>
<dbReference type="InterPro" id="IPR011009">
    <property type="entry name" value="Kinase-like_dom_sf"/>
</dbReference>
<evidence type="ECO:0000313" key="12">
    <source>
        <dbReference type="EMBL" id="RFU25118.1"/>
    </source>
</evidence>
<dbReference type="PANTHER" id="PTHR11021:SF0">
    <property type="entry name" value="SMALL NUCLEAR RIBONUCLEOPROTEIN F"/>
    <property type="match status" value="1"/>
</dbReference>
<dbReference type="PROSITE" id="PS52002">
    <property type="entry name" value="SM"/>
    <property type="match status" value="1"/>
</dbReference>
<keyword evidence="13" id="KW-1185">Reference proteome</keyword>
<evidence type="ECO:0000256" key="1">
    <source>
        <dbReference type="ARBA" id="ARBA00004123"/>
    </source>
</evidence>
<name>A0A3E2GVK9_SCYLI</name>
<dbReference type="GO" id="GO:0000398">
    <property type="term" value="P:mRNA splicing, via spliceosome"/>
    <property type="evidence" value="ECO:0007669"/>
    <property type="project" value="InterPro"/>
</dbReference>
<dbReference type="InterPro" id="IPR047575">
    <property type="entry name" value="Sm"/>
</dbReference>
<evidence type="ECO:0000256" key="10">
    <source>
        <dbReference type="SAM" id="MobiDB-lite"/>
    </source>
</evidence>
<dbReference type="InterPro" id="IPR034100">
    <property type="entry name" value="Sm_F"/>
</dbReference>
<sequence length="796" mass="90550">MRGCKVVGDRRSGPKVITHLSAEEQRRREVAEAKSQLKNLTEYLEACHDFSLTLEVVTDATLTTQGDTTKPAGRLFPQRIVPWDDFPIQQEKVWDKLSTSGRFCTQRVYPSAHQLEYVQKYIDPISSELGLRHYARETVENPVRTLIEEVYRDEQLREELQLRGTMIFESHTSLPQPSETPIEEEIENMSITDLNASQAEGNPAIHKGSQDDKRGKQGNAGGPGRGGQGLLISSAYTRCQMAKGFQLLRSSISHCTTEEVINKEGDDFDFCSKSLVAAVITQLFSDMVRKGIQCGYIFVGEAIIFLYIPDDPITVRYHLSIPRLDFQVDDENRFHRTSVAQIFTFVLSALATEAPSQSWHDVAATLDTWAVEYIDILKNIPETDRKAPPDSAYKASRWKGFLRSPIRTRSRDVCSNPEGDQVRDKSDDEVDTPPSPTPKRAATAQRRGRRKLTAASRRGAGLGRKKNDTNDKQETELTNDRGRNADCKALYIKGSRGALFKVRLSSHGYTLVAKGMEKRHRKHLLQENQVYTQLRSIQGSSIPVCLGIVDLKLPYYYDGGIYVSMLFLSWAGRSIFQYLTPKNEASILGQVDRTLNELHKDVEPRNWLWDERHGRLMLIDFERAEIRVRPPLSTLSPNHKRNVQGDTKSETKDEEFHPTYNRSNRFSIPELGGNLGARTHALQRFHRQRVIHHFDPYDIDHYEPKLKMSFVPVNPRPMLQALVNKDVRVRLKWGDTEYKGTLIATDSYMNLQLANTEEYISNKPTSVLGQVLIRCNNVLWISANNPAKDEDTGMED</sequence>
<dbReference type="Gene3D" id="2.30.30.100">
    <property type="match status" value="1"/>
</dbReference>
<dbReference type="InterPro" id="IPR016487">
    <property type="entry name" value="Lsm6/sSmF"/>
</dbReference>
<evidence type="ECO:0000256" key="3">
    <source>
        <dbReference type="ARBA" id="ARBA00022664"/>
    </source>
</evidence>
<evidence type="ECO:0000313" key="13">
    <source>
        <dbReference type="Proteomes" id="UP000258309"/>
    </source>
</evidence>
<evidence type="ECO:0000259" key="11">
    <source>
        <dbReference type="PROSITE" id="PS52002"/>
    </source>
</evidence>
<feature type="non-terminal residue" evidence="12">
    <location>
        <position position="796"/>
    </location>
</feature>
<evidence type="ECO:0000256" key="2">
    <source>
        <dbReference type="ARBA" id="ARBA00007927"/>
    </source>
</evidence>
<evidence type="ECO:0000256" key="6">
    <source>
        <dbReference type="ARBA" id="ARBA00023187"/>
    </source>
</evidence>
<dbReference type="STRING" id="5539.A0A3E2GVK9"/>
<evidence type="ECO:0000256" key="8">
    <source>
        <dbReference type="ARBA" id="ARBA00023274"/>
    </source>
</evidence>
<reference evidence="12 13" key="1">
    <citation type="submission" date="2018-05" db="EMBL/GenBank/DDBJ databases">
        <title>Draft genome sequence of Scytalidium lignicola DSM 105466, a ubiquitous saprotrophic fungus.</title>
        <authorList>
            <person name="Buettner E."/>
            <person name="Gebauer A.M."/>
            <person name="Hofrichter M."/>
            <person name="Liers C."/>
            <person name="Kellner H."/>
        </authorList>
    </citation>
    <scope>NUCLEOTIDE SEQUENCE [LARGE SCALE GENOMIC DNA]</scope>
    <source>
        <strain evidence="12 13">DSM 105466</strain>
    </source>
</reference>
<dbReference type="InterPro" id="IPR001163">
    <property type="entry name" value="Sm_dom_euk/arc"/>
</dbReference>
<proteinExistence type="inferred from homology"/>
<accession>A0A3E2GVK9</accession>
<feature type="region of interest" description="Disordered" evidence="10">
    <location>
        <begin position="409"/>
        <end position="480"/>
    </location>
</feature>
<dbReference type="OrthoDB" id="3598149at2759"/>
<dbReference type="OMA" id="LMIVDFE"/>
<feature type="compositionally biased region" description="Basic and acidic residues" evidence="10">
    <location>
        <begin position="465"/>
        <end position="480"/>
    </location>
</feature>
<dbReference type="SMART" id="SM00651">
    <property type="entry name" value="Sm"/>
    <property type="match status" value="1"/>
</dbReference>
<comment type="caution">
    <text evidence="12">The sequence shown here is derived from an EMBL/GenBank/DDBJ whole genome shotgun (WGS) entry which is preliminary data.</text>
</comment>
<dbReference type="PANTHER" id="PTHR11021">
    <property type="entry name" value="SMALL NUCLEAR RIBONUCLEOPROTEIN F SNRNP-F"/>
    <property type="match status" value="1"/>
</dbReference>
<dbReference type="SUPFAM" id="SSF50182">
    <property type="entry name" value="Sm-like ribonucleoproteins"/>
    <property type="match status" value="1"/>
</dbReference>
<dbReference type="GO" id="GO:0034715">
    <property type="term" value="C:pICln-Sm protein complex"/>
    <property type="evidence" value="ECO:0007669"/>
    <property type="project" value="TreeGrafter"/>
</dbReference>
<evidence type="ECO:0000256" key="5">
    <source>
        <dbReference type="ARBA" id="ARBA00022884"/>
    </source>
</evidence>
<protein>
    <recommendedName>
        <fullName evidence="9">Sm protein F</fullName>
    </recommendedName>
</protein>
<dbReference type="GO" id="GO:0071013">
    <property type="term" value="C:catalytic step 2 spliceosome"/>
    <property type="evidence" value="ECO:0007669"/>
    <property type="project" value="TreeGrafter"/>
</dbReference>
<evidence type="ECO:0000256" key="7">
    <source>
        <dbReference type="ARBA" id="ARBA00023242"/>
    </source>
</evidence>
<dbReference type="GO" id="GO:0003723">
    <property type="term" value="F:RNA binding"/>
    <property type="evidence" value="ECO:0007669"/>
    <property type="project" value="UniProtKB-KW"/>
</dbReference>
<dbReference type="Proteomes" id="UP000258309">
    <property type="component" value="Unassembled WGS sequence"/>
</dbReference>
<dbReference type="InterPro" id="IPR010920">
    <property type="entry name" value="LSM_dom_sf"/>
</dbReference>
<gene>
    <name evidence="12" type="ORF">B7463_g11219</name>
</gene>
<dbReference type="Pfam" id="PF01423">
    <property type="entry name" value="LSM"/>
    <property type="match status" value="1"/>
</dbReference>
<feature type="region of interest" description="Disordered" evidence="10">
    <location>
        <begin position="632"/>
        <end position="655"/>
    </location>
</feature>
<dbReference type="CDD" id="cd01722">
    <property type="entry name" value="Sm_F"/>
    <property type="match status" value="1"/>
</dbReference>
<evidence type="ECO:0000256" key="9">
    <source>
        <dbReference type="ARBA" id="ARBA00030144"/>
    </source>
</evidence>
<keyword evidence="5" id="KW-0694">RNA-binding</keyword>
<feature type="region of interest" description="Disordered" evidence="10">
    <location>
        <begin position="200"/>
        <end position="226"/>
    </location>
</feature>
<comment type="similarity">
    <text evidence="2">Belongs to the snRNP Sm proteins family. SmF/LSm6 subfamily.</text>
</comment>
<dbReference type="SUPFAM" id="SSF56112">
    <property type="entry name" value="Protein kinase-like (PK-like)"/>
    <property type="match status" value="1"/>
</dbReference>